<evidence type="ECO:0000313" key="3">
    <source>
        <dbReference type="Proteomes" id="UP000177040"/>
    </source>
</evidence>
<dbReference type="InterPro" id="IPR050445">
    <property type="entry name" value="Bact_polysacc_biosynth/exp"/>
</dbReference>
<dbReference type="Proteomes" id="UP000177040">
    <property type="component" value="Unassembled WGS sequence"/>
</dbReference>
<reference evidence="2 3" key="1">
    <citation type="journal article" date="2016" name="Nat. Commun.">
        <title>Thousands of microbial genomes shed light on interconnected biogeochemical processes in an aquifer system.</title>
        <authorList>
            <person name="Anantharaman K."/>
            <person name="Brown C.T."/>
            <person name="Hug L.A."/>
            <person name="Sharon I."/>
            <person name="Castelle C.J."/>
            <person name="Probst A.J."/>
            <person name="Thomas B.C."/>
            <person name="Singh A."/>
            <person name="Wilkins M.J."/>
            <person name="Karaoz U."/>
            <person name="Brodie E.L."/>
            <person name="Williams K.H."/>
            <person name="Hubbard S.S."/>
            <person name="Banfield J.F."/>
        </authorList>
    </citation>
    <scope>NUCLEOTIDE SEQUENCE [LARGE SCALE GENOMIC DNA]</scope>
</reference>
<dbReference type="EMBL" id="MFQH01000022">
    <property type="protein sequence ID" value="OGH77825.1"/>
    <property type="molecule type" value="Genomic_DNA"/>
</dbReference>
<evidence type="ECO:0008006" key="4">
    <source>
        <dbReference type="Google" id="ProtNLM"/>
    </source>
</evidence>
<proteinExistence type="predicted"/>
<accession>A0A1F6N1I2</accession>
<feature type="transmembrane region" description="Helical" evidence="1">
    <location>
        <begin position="12"/>
        <end position="33"/>
    </location>
</feature>
<sequence length="201" mass="22559">MEHTYHNLKKQWKFIFLIGLFVAALSFGTTLLWPLKYRADAQVLIISKTRAGVDPYTVVKSAERIGENLVQIMKTDDFMQKVRAVEGLELDWSALDSLNERQRRRAWPRMVVSSVVYGTGMLNINVYHKNPEMAKQFAGAIGQALSGQAWEYVGGDVILKVVNSPIATRWPVKPNVLVNVGLGFAFGLLASGLFVSRKNYL</sequence>
<protein>
    <recommendedName>
        <fullName evidence="4">Polysaccharide chain length determinant N-terminal domain-containing protein</fullName>
    </recommendedName>
</protein>
<gene>
    <name evidence="2" type="ORF">A2983_00315</name>
</gene>
<organism evidence="2 3">
    <name type="scientific">Candidatus Magasanikbacteria bacterium RIFCSPLOWO2_01_FULL_40_15</name>
    <dbReference type="NCBI Taxonomy" id="1798686"/>
    <lineage>
        <taxon>Bacteria</taxon>
        <taxon>Candidatus Magasanikiibacteriota</taxon>
    </lineage>
</organism>
<keyword evidence="1" id="KW-0812">Transmembrane</keyword>
<comment type="caution">
    <text evidence="2">The sequence shown here is derived from an EMBL/GenBank/DDBJ whole genome shotgun (WGS) entry which is preliminary data.</text>
</comment>
<keyword evidence="1" id="KW-1133">Transmembrane helix</keyword>
<evidence type="ECO:0000313" key="2">
    <source>
        <dbReference type="EMBL" id="OGH77825.1"/>
    </source>
</evidence>
<dbReference type="AlphaFoldDB" id="A0A1F6N1I2"/>
<keyword evidence="1" id="KW-0472">Membrane</keyword>
<feature type="transmembrane region" description="Helical" evidence="1">
    <location>
        <begin position="176"/>
        <end position="195"/>
    </location>
</feature>
<evidence type="ECO:0000256" key="1">
    <source>
        <dbReference type="SAM" id="Phobius"/>
    </source>
</evidence>
<dbReference type="PANTHER" id="PTHR32309:SF31">
    <property type="entry name" value="CAPSULAR EXOPOLYSACCHARIDE FAMILY"/>
    <property type="match status" value="1"/>
</dbReference>
<name>A0A1F6N1I2_9BACT</name>
<dbReference type="PANTHER" id="PTHR32309">
    <property type="entry name" value="TYROSINE-PROTEIN KINASE"/>
    <property type="match status" value="1"/>
</dbReference>